<dbReference type="EMBL" id="QUSW01000009">
    <property type="protein sequence ID" value="RQP21782.1"/>
    <property type="molecule type" value="Genomic_DNA"/>
</dbReference>
<reference evidence="1 2" key="2">
    <citation type="submission" date="2018-12" db="EMBL/GenBank/DDBJ databases">
        <title>Rhizobacter gummiphilus sp. nov., a rubber-degrading bacterium isolated from the soil of a botanical garden in Japan.</title>
        <authorList>
            <person name="Shunsuke S.S."/>
        </authorList>
    </citation>
    <scope>NUCLEOTIDE SEQUENCE [LARGE SCALE GENOMIC DNA]</scope>
    <source>
        <strain evidence="1 2">S-16</strain>
    </source>
</reference>
<proteinExistence type="predicted"/>
<accession>A0A3N7ISF6</accession>
<keyword evidence="2" id="KW-1185">Reference proteome</keyword>
<gene>
    <name evidence="1" type="ORF">DZC73_25395</name>
</gene>
<evidence type="ECO:0000313" key="2">
    <source>
        <dbReference type="Proteomes" id="UP000267464"/>
    </source>
</evidence>
<organism evidence="1 2">
    <name type="scientific">Piscinibacter terrae</name>
    <dbReference type="NCBI Taxonomy" id="2496871"/>
    <lineage>
        <taxon>Bacteria</taxon>
        <taxon>Pseudomonadati</taxon>
        <taxon>Pseudomonadota</taxon>
        <taxon>Betaproteobacteria</taxon>
        <taxon>Burkholderiales</taxon>
        <taxon>Sphaerotilaceae</taxon>
        <taxon>Piscinibacter</taxon>
    </lineage>
</organism>
<protein>
    <submittedName>
        <fullName evidence="1">Uncharacterized protein</fullName>
    </submittedName>
</protein>
<sequence length="169" mass="18765">MFQIVTLPHWQCRTPVSFSRRGEHYWTCAELPLGQAWVFVVNTAADPKSQLAARSVVVVSAEQLLDVLAELGPDRVKSVYQIHRGTADDDDALVINRLCAIDVGEDSHDGWRKVFMFQADDGVRWADERDFDAVERIVNRVEVAAFRAPAARGDDNGSGAPKAPSMQDL</sequence>
<dbReference type="AlphaFoldDB" id="A0A3N7ISF6"/>
<reference evidence="1 2" key="1">
    <citation type="submission" date="2018-08" db="EMBL/GenBank/DDBJ databases">
        <authorList>
            <person name="Khan S.A."/>
            <person name="Jeon C.O."/>
            <person name="Chun B.H."/>
            <person name="Jeong S.E."/>
        </authorList>
    </citation>
    <scope>NUCLEOTIDE SEQUENCE [LARGE SCALE GENOMIC DNA]</scope>
    <source>
        <strain evidence="1 2">S-16</strain>
    </source>
</reference>
<evidence type="ECO:0000313" key="1">
    <source>
        <dbReference type="EMBL" id="RQP21782.1"/>
    </source>
</evidence>
<dbReference type="Proteomes" id="UP000267464">
    <property type="component" value="Unassembled WGS sequence"/>
</dbReference>
<dbReference type="RefSeq" id="WP_124543196.1">
    <property type="nucleotide sequence ID" value="NZ_QUSW01000009.1"/>
</dbReference>
<name>A0A3N7ISF6_9BURK</name>
<comment type="caution">
    <text evidence="1">The sequence shown here is derived from an EMBL/GenBank/DDBJ whole genome shotgun (WGS) entry which is preliminary data.</text>
</comment>